<organism evidence="12 13">
    <name type="scientific">Smittium megazygosporum</name>
    <dbReference type="NCBI Taxonomy" id="133381"/>
    <lineage>
        <taxon>Eukaryota</taxon>
        <taxon>Fungi</taxon>
        <taxon>Fungi incertae sedis</taxon>
        <taxon>Zoopagomycota</taxon>
        <taxon>Kickxellomycotina</taxon>
        <taxon>Harpellomycetes</taxon>
        <taxon>Harpellales</taxon>
        <taxon>Legeriomycetaceae</taxon>
        <taxon>Smittium</taxon>
    </lineage>
</organism>
<evidence type="ECO:0000256" key="11">
    <source>
        <dbReference type="SAM" id="Phobius"/>
    </source>
</evidence>
<dbReference type="AlphaFoldDB" id="A0A2T9XZP6"/>
<dbReference type="GO" id="GO:0030150">
    <property type="term" value="P:protein import into mitochondrial matrix"/>
    <property type="evidence" value="ECO:0007669"/>
    <property type="project" value="TreeGrafter"/>
</dbReference>
<dbReference type="PANTHER" id="PTHR10485">
    <property type="entry name" value="MITOCHONDRIAL IMPORT INNER MEMBRANE TRANSLOCASE SUBUNIT TIM-17"/>
    <property type="match status" value="1"/>
</dbReference>
<gene>
    <name evidence="12" type="ORF">BB560_006977</name>
</gene>
<dbReference type="GO" id="GO:0005744">
    <property type="term" value="C:TIM23 mitochondrial import inner membrane translocase complex"/>
    <property type="evidence" value="ECO:0007669"/>
    <property type="project" value="TreeGrafter"/>
</dbReference>
<dbReference type="OrthoDB" id="2261329at2759"/>
<keyword evidence="13" id="KW-1185">Reference proteome</keyword>
<name>A0A2T9XZP6_9FUNG</name>
<dbReference type="Pfam" id="PF02466">
    <property type="entry name" value="Tim17"/>
    <property type="match status" value="1"/>
</dbReference>
<comment type="subcellular location">
    <subcellularLocation>
        <location evidence="1">Mitochondrion inner membrane</location>
        <topology evidence="1">Multi-pass membrane protein</topology>
    </subcellularLocation>
</comment>
<evidence type="ECO:0000256" key="5">
    <source>
        <dbReference type="ARBA" id="ARBA00022792"/>
    </source>
</evidence>
<evidence type="ECO:0000256" key="8">
    <source>
        <dbReference type="ARBA" id="ARBA00023010"/>
    </source>
</evidence>
<evidence type="ECO:0000256" key="3">
    <source>
        <dbReference type="ARBA" id="ARBA00022448"/>
    </source>
</evidence>
<keyword evidence="6" id="KW-0653">Protein transport</keyword>
<keyword evidence="7 11" id="KW-1133">Transmembrane helix</keyword>
<dbReference type="Proteomes" id="UP000245609">
    <property type="component" value="Unassembled WGS sequence"/>
</dbReference>
<keyword evidence="9" id="KW-0496">Mitochondrion</keyword>
<keyword evidence="10 11" id="KW-0472">Membrane</keyword>
<evidence type="ECO:0000256" key="1">
    <source>
        <dbReference type="ARBA" id="ARBA00004448"/>
    </source>
</evidence>
<comment type="similarity">
    <text evidence="2">Belongs to the Tim17/Tim22/Tim23 family.</text>
</comment>
<sequence>MRGSDTTRDPCPWVILNDAGGAFCMGAIGGGGERFRGAVAAMRARGPVLGGNFGIWGGMFSTFDCAMRGIRQKEDPWNAIASGAITGGMLAIRGGWRTASVSAAFGGILLALIEGIGIGISRLSTGAQPPMAPLPPSPN</sequence>
<evidence type="ECO:0008006" key="14">
    <source>
        <dbReference type="Google" id="ProtNLM"/>
    </source>
</evidence>
<comment type="caution">
    <text evidence="12">The sequence shown here is derived from an EMBL/GenBank/DDBJ whole genome shotgun (WGS) entry which is preliminary data.</text>
</comment>
<dbReference type="PANTHER" id="PTHR10485:SF0">
    <property type="entry name" value="AT05822P-RELATED"/>
    <property type="match status" value="1"/>
</dbReference>
<evidence type="ECO:0000256" key="7">
    <source>
        <dbReference type="ARBA" id="ARBA00022989"/>
    </source>
</evidence>
<dbReference type="STRING" id="133381.A0A2T9XZP6"/>
<evidence type="ECO:0000256" key="4">
    <source>
        <dbReference type="ARBA" id="ARBA00022692"/>
    </source>
</evidence>
<keyword evidence="3" id="KW-0813">Transport</keyword>
<proteinExistence type="inferred from homology"/>
<dbReference type="GO" id="GO:0008320">
    <property type="term" value="F:protein transmembrane transporter activity"/>
    <property type="evidence" value="ECO:0007669"/>
    <property type="project" value="TreeGrafter"/>
</dbReference>
<reference evidence="12 13" key="1">
    <citation type="journal article" date="2018" name="MBio">
        <title>Comparative Genomics Reveals the Core Gene Toolbox for the Fungus-Insect Symbiosis.</title>
        <authorList>
            <person name="Wang Y."/>
            <person name="Stata M."/>
            <person name="Wang W."/>
            <person name="Stajich J.E."/>
            <person name="White M.M."/>
            <person name="Moncalvo J.M."/>
        </authorList>
    </citation>
    <scope>NUCLEOTIDE SEQUENCE [LARGE SCALE GENOMIC DNA]</scope>
    <source>
        <strain evidence="12 13">SC-DP-2</strain>
    </source>
</reference>
<evidence type="ECO:0000313" key="13">
    <source>
        <dbReference type="Proteomes" id="UP000245609"/>
    </source>
</evidence>
<dbReference type="EMBL" id="MBFS01003643">
    <property type="protein sequence ID" value="PVU85586.1"/>
    <property type="molecule type" value="Genomic_DNA"/>
</dbReference>
<evidence type="ECO:0000256" key="10">
    <source>
        <dbReference type="ARBA" id="ARBA00023136"/>
    </source>
</evidence>
<feature type="transmembrane region" description="Helical" evidence="11">
    <location>
        <begin position="102"/>
        <end position="121"/>
    </location>
</feature>
<keyword evidence="8" id="KW-0811">Translocation</keyword>
<accession>A0A2T9XZP6</accession>
<keyword evidence="4 11" id="KW-0812">Transmembrane</keyword>
<evidence type="ECO:0000256" key="2">
    <source>
        <dbReference type="ARBA" id="ARBA00008444"/>
    </source>
</evidence>
<evidence type="ECO:0000256" key="9">
    <source>
        <dbReference type="ARBA" id="ARBA00023128"/>
    </source>
</evidence>
<keyword evidence="5" id="KW-0999">Mitochondrion inner membrane</keyword>
<evidence type="ECO:0000313" key="12">
    <source>
        <dbReference type="EMBL" id="PVU85586.1"/>
    </source>
</evidence>
<evidence type="ECO:0000256" key="6">
    <source>
        <dbReference type="ARBA" id="ARBA00022927"/>
    </source>
</evidence>
<protein>
    <recommendedName>
        <fullName evidence="14">Mitochondrial import inner membrane translocase subunit TIM17</fullName>
    </recommendedName>
</protein>